<reference evidence="3" key="1">
    <citation type="submission" date="2006-09" db="EMBL/GenBank/DDBJ databases">
        <title>Characterization of the lysogeny DNA module from the temperate Lactobacillus delbrueckii bacteriophage mv4.</title>
        <authorList>
            <person name="Lautier M."/>
            <person name="Auvray F."/>
            <person name="Mikkonen M."/>
            <person name="Duval C."/>
            <person name="Ritzenthaler P."/>
        </authorList>
    </citation>
    <scope>NUCLEOTIDE SEQUENCE</scope>
</reference>
<dbReference type="NCBIfam" id="TIGR02220">
    <property type="entry name" value="phg_TIGR02220"/>
    <property type="match status" value="1"/>
</dbReference>
<evidence type="ECO:0000313" key="3">
    <source>
        <dbReference type="EMBL" id="AAG31328.1"/>
    </source>
</evidence>
<reference evidence="3" key="3">
    <citation type="journal article" date="2010" name="J. Bacteriol.">
        <title>Control of directionality in bacteriophage mv4 site-specific recombination: functional analysis of the Xis factor.</title>
        <authorList>
            <person name="Coddeville M."/>
            <person name="Ritzenthaler P."/>
        </authorList>
    </citation>
    <scope>NUCLEOTIDE SEQUENCE</scope>
</reference>
<dbReference type="InterPro" id="IPR011741">
    <property type="entry name" value="Phg_2220_C"/>
</dbReference>
<gene>
    <name evidence="3" type="primary">orf 292</name>
</gene>
<name>Q9G0D2_BPMV4</name>
<organism evidence="3">
    <name type="scientific">Lactococcus phage mv4</name>
    <name type="common">Lactococcus delbrueckii bacteriophage mv4</name>
    <dbReference type="NCBI Taxonomy" id="12392"/>
    <lineage>
        <taxon>Viruses</taxon>
    </lineage>
</organism>
<feature type="domain" description="Phage conserved hypothetical protein C-terminal" evidence="2">
    <location>
        <begin position="189"/>
        <end position="260"/>
    </location>
</feature>
<evidence type="ECO:0000256" key="1">
    <source>
        <dbReference type="SAM" id="MobiDB-lite"/>
    </source>
</evidence>
<feature type="region of interest" description="Disordered" evidence="1">
    <location>
        <begin position="158"/>
        <end position="181"/>
    </location>
</feature>
<protein>
    <submittedName>
        <fullName evidence="3">ORF 292</fullName>
    </submittedName>
</protein>
<dbReference type="EMBL" id="AF182207">
    <property type="protein sequence ID" value="AAG31328.1"/>
    <property type="molecule type" value="Genomic_DNA"/>
</dbReference>
<dbReference type="Pfam" id="PF09524">
    <property type="entry name" value="Phg_2220_C"/>
    <property type="match status" value="1"/>
</dbReference>
<reference evidence="3" key="2">
    <citation type="journal article" date="2007" name="Virology">
        <title>Single independent operator sites are involved in the genetic switch of the Lactobacillus delbrueckii bacteriophage mv4.</title>
        <authorList>
            <person name="Coddeville M."/>
            <person name="Auvray F."/>
            <person name="Mikkonen M."/>
            <person name="Ritzenthaler P."/>
        </authorList>
    </citation>
    <scope>NUCLEOTIDE SEQUENCE</scope>
</reference>
<sequence length="291" mass="33972">MGKLLMDDQRLVVSPRLAQSLGSLDQAVILQQLHYWLKKSKSFHDGRAWVYNSMEAWMKQFPWIKSRTTLTKHFNRLKKLGLVVTSNYNKAGFDKTIWYSIDYRKLQLFSDEFEKSLSTAENDCEQSIDQNLYNECSEVEQRIDQKLNNGLTRNCTTNTRDYTETSPETTTENNMSGTKPDESIPFKEIIEYLNEKTDNSYKPSAEGHKKFIRARWKEKNTLDDFKAVIDYKASEWMGTKMESYLRPKTLFATGNFDNYLAAAKKELKANGQENSLFANQWHPQNDDDLPF</sequence>
<proteinExistence type="predicted"/>
<evidence type="ECO:0000259" key="2">
    <source>
        <dbReference type="Pfam" id="PF09524"/>
    </source>
</evidence>
<organismHost>
    <name type="scientific">Lactobacillus delbrueckii</name>
    <dbReference type="NCBI Taxonomy" id="1584"/>
</organismHost>
<accession>Q9G0D2</accession>